<keyword evidence="7" id="KW-0843">Virulence</keyword>
<dbReference type="InterPro" id="IPR036861">
    <property type="entry name" value="Endochitinase-like_sf"/>
</dbReference>
<evidence type="ECO:0000259" key="16">
    <source>
        <dbReference type="PROSITE" id="PS51910"/>
    </source>
</evidence>
<evidence type="ECO:0000256" key="7">
    <source>
        <dbReference type="ARBA" id="ARBA00023026"/>
    </source>
</evidence>
<evidence type="ECO:0000256" key="2">
    <source>
        <dbReference type="ARBA" id="ARBA00008682"/>
    </source>
</evidence>
<dbReference type="InterPro" id="IPR018371">
    <property type="entry name" value="Chitin-binding_1_CS"/>
</dbReference>
<reference evidence="18" key="1">
    <citation type="journal article" date="2017" name="Nat. Microbiol.">
        <title>Global analysis of biosynthetic gene clusters reveals vast potential of secondary metabolite production in Penicillium species.</title>
        <authorList>
            <person name="Nielsen J.C."/>
            <person name="Grijseels S."/>
            <person name="Prigent S."/>
            <person name="Ji B."/>
            <person name="Dainat J."/>
            <person name="Nielsen K.F."/>
            <person name="Frisvad J.C."/>
            <person name="Workman M."/>
            <person name="Nielsen J."/>
        </authorList>
    </citation>
    <scope>NUCLEOTIDE SEQUENCE [LARGE SCALE GENOMIC DNA]</scope>
    <source>
        <strain evidence="18">IBT 31321</strain>
    </source>
</reference>
<feature type="disulfide bond" evidence="11">
    <location>
        <begin position="109"/>
        <end position="113"/>
    </location>
</feature>
<keyword evidence="6" id="KW-0146">Chitin degradation</keyword>
<keyword evidence="4 11" id="KW-0147">Chitin-binding</keyword>
<keyword evidence="10" id="KW-0624">Polysaccharide degradation</keyword>
<accession>A0A1V6UPE5</accession>
<feature type="chain" id="PRO_5012099302" description="chitinase" evidence="14">
    <location>
        <begin position="27"/>
        <end position="1768"/>
    </location>
</feature>
<dbReference type="Gene3D" id="3.30.60.10">
    <property type="entry name" value="Endochitinase-like"/>
    <property type="match status" value="1"/>
</dbReference>
<keyword evidence="11" id="KW-1015">Disulfide bond</keyword>
<evidence type="ECO:0000313" key="17">
    <source>
        <dbReference type="EMBL" id="OQE40290.1"/>
    </source>
</evidence>
<dbReference type="GO" id="GO:0006032">
    <property type="term" value="P:chitin catabolic process"/>
    <property type="evidence" value="ECO:0007669"/>
    <property type="project" value="UniProtKB-KW"/>
</dbReference>
<dbReference type="Pfam" id="PF00187">
    <property type="entry name" value="Chitin_bind_1"/>
    <property type="match status" value="1"/>
</dbReference>
<dbReference type="SUPFAM" id="SSF51445">
    <property type="entry name" value="(Trans)glycosidases"/>
    <property type="match status" value="1"/>
</dbReference>
<feature type="domain" description="GH18" evidence="16">
    <location>
        <begin position="128"/>
        <end position="480"/>
    </location>
</feature>
<dbReference type="Proteomes" id="UP000191500">
    <property type="component" value="Unassembled WGS sequence"/>
</dbReference>
<dbReference type="STRING" id="36646.A0A1V6UPE5"/>
<dbReference type="SMART" id="SM00636">
    <property type="entry name" value="Glyco_18"/>
    <property type="match status" value="1"/>
</dbReference>
<dbReference type="InterPro" id="IPR011583">
    <property type="entry name" value="Chitinase_II/V-like_cat"/>
</dbReference>
<dbReference type="InterPro" id="IPR029070">
    <property type="entry name" value="Chitinase_insertion_sf"/>
</dbReference>
<dbReference type="CDD" id="cd06922">
    <property type="entry name" value="ChtBD1_GH18_1"/>
    <property type="match status" value="1"/>
</dbReference>
<organism evidence="17 18">
    <name type="scientific">Penicillium coprophilum</name>
    <dbReference type="NCBI Taxonomy" id="36646"/>
    <lineage>
        <taxon>Eukaryota</taxon>
        <taxon>Fungi</taxon>
        <taxon>Dikarya</taxon>
        <taxon>Ascomycota</taxon>
        <taxon>Pezizomycotina</taxon>
        <taxon>Eurotiomycetes</taxon>
        <taxon>Eurotiomycetidae</taxon>
        <taxon>Eurotiales</taxon>
        <taxon>Aspergillaceae</taxon>
        <taxon>Penicillium</taxon>
    </lineage>
</organism>
<dbReference type="GO" id="GO:0008061">
    <property type="term" value="F:chitin binding"/>
    <property type="evidence" value="ECO:0007669"/>
    <property type="project" value="UniProtKB-UniRule"/>
</dbReference>
<keyword evidence="8" id="KW-0119">Carbohydrate metabolism</keyword>
<dbReference type="Gene3D" id="3.20.20.80">
    <property type="entry name" value="Glycosidases"/>
    <property type="match status" value="1"/>
</dbReference>
<dbReference type="SMART" id="SM00270">
    <property type="entry name" value="ChtBD1"/>
    <property type="match status" value="2"/>
</dbReference>
<dbReference type="GO" id="GO:0008843">
    <property type="term" value="F:endochitinase activity"/>
    <property type="evidence" value="ECO:0007669"/>
    <property type="project" value="UniProtKB-EC"/>
</dbReference>
<comment type="catalytic activity">
    <reaction evidence="1">
        <text>Random endo-hydrolysis of N-acetyl-beta-D-glucosaminide (1-&gt;4)-beta-linkages in chitin and chitodextrins.</text>
        <dbReference type="EC" id="3.2.1.14"/>
    </reaction>
</comment>
<dbReference type="SUPFAM" id="SSF57016">
    <property type="entry name" value="Plant lectins/antimicrobial peptides"/>
    <property type="match status" value="1"/>
</dbReference>
<evidence type="ECO:0000256" key="12">
    <source>
        <dbReference type="RuleBase" id="RU000489"/>
    </source>
</evidence>
<keyword evidence="18" id="KW-1185">Reference proteome</keyword>
<dbReference type="PROSITE" id="PS50941">
    <property type="entry name" value="CHIT_BIND_I_2"/>
    <property type="match status" value="1"/>
</dbReference>
<feature type="signal peptide" evidence="14">
    <location>
        <begin position="1"/>
        <end position="26"/>
    </location>
</feature>
<feature type="domain" description="Chitin-binding type-1" evidence="15">
    <location>
        <begin position="68"/>
        <end position="115"/>
    </location>
</feature>
<name>A0A1V6UPE5_9EURO</name>
<dbReference type="Pfam" id="PF00704">
    <property type="entry name" value="Glyco_hydro_18"/>
    <property type="match status" value="1"/>
</dbReference>
<dbReference type="InterPro" id="IPR001223">
    <property type="entry name" value="Glyco_hydro18_cat"/>
</dbReference>
<dbReference type="Gene3D" id="3.10.50.10">
    <property type="match status" value="1"/>
</dbReference>
<feature type="disulfide bond" evidence="11">
    <location>
        <begin position="71"/>
        <end position="86"/>
    </location>
</feature>
<feature type="region of interest" description="Disordered" evidence="13">
    <location>
        <begin position="1385"/>
        <end position="1405"/>
    </location>
</feature>
<dbReference type="InterPro" id="IPR001579">
    <property type="entry name" value="Glyco_hydro_18_chit_AS"/>
</dbReference>
<dbReference type="CDD" id="cd00035">
    <property type="entry name" value="ChtBD1"/>
    <property type="match status" value="1"/>
</dbReference>
<evidence type="ECO:0000256" key="14">
    <source>
        <dbReference type="SAM" id="SignalP"/>
    </source>
</evidence>
<evidence type="ECO:0000256" key="13">
    <source>
        <dbReference type="SAM" id="MobiDB-lite"/>
    </source>
</evidence>
<evidence type="ECO:0000256" key="6">
    <source>
        <dbReference type="ARBA" id="ARBA00023024"/>
    </source>
</evidence>
<dbReference type="PROSITE" id="PS01095">
    <property type="entry name" value="GH18_1"/>
    <property type="match status" value="1"/>
</dbReference>
<dbReference type="PROSITE" id="PS51910">
    <property type="entry name" value="GH18_2"/>
    <property type="match status" value="1"/>
</dbReference>
<evidence type="ECO:0000313" key="18">
    <source>
        <dbReference type="Proteomes" id="UP000191500"/>
    </source>
</evidence>
<dbReference type="PROSITE" id="PS00026">
    <property type="entry name" value="CHIT_BIND_I_1"/>
    <property type="match status" value="1"/>
</dbReference>
<evidence type="ECO:0000259" key="15">
    <source>
        <dbReference type="PROSITE" id="PS50941"/>
    </source>
</evidence>
<evidence type="ECO:0000256" key="5">
    <source>
        <dbReference type="ARBA" id="ARBA00022801"/>
    </source>
</evidence>
<dbReference type="InterPro" id="IPR050314">
    <property type="entry name" value="Glycosyl_Hydrlase_18"/>
</dbReference>
<evidence type="ECO:0000256" key="10">
    <source>
        <dbReference type="ARBA" id="ARBA00023326"/>
    </source>
</evidence>
<dbReference type="InterPro" id="IPR001002">
    <property type="entry name" value="Chitin-bd_1"/>
</dbReference>
<evidence type="ECO:0000256" key="8">
    <source>
        <dbReference type="ARBA" id="ARBA00023277"/>
    </source>
</evidence>
<dbReference type="PANTHER" id="PTHR11177:SF402">
    <property type="entry name" value="CHITINASE"/>
    <property type="match status" value="1"/>
</dbReference>
<keyword evidence="9 12" id="KW-0326">Glycosidase</keyword>
<gene>
    <name evidence="17" type="ORF">PENCOP_c006G00990</name>
</gene>
<dbReference type="EC" id="3.2.1.14" evidence="3"/>
<keyword evidence="14" id="KW-0732">Signal</keyword>
<comment type="similarity">
    <text evidence="2">Belongs to the glycosyl hydrolase 18 family. Chitinase class V subfamily.</text>
</comment>
<proteinExistence type="inferred from homology"/>
<feature type="disulfide bond" evidence="11">
    <location>
        <begin position="85"/>
        <end position="99"/>
    </location>
</feature>
<keyword evidence="5 12" id="KW-0378">Hydrolase</keyword>
<feature type="disulfide bond" evidence="11">
    <location>
        <begin position="80"/>
        <end position="92"/>
    </location>
</feature>
<evidence type="ECO:0000256" key="4">
    <source>
        <dbReference type="ARBA" id="ARBA00022669"/>
    </source>
</evidence>
<dbReference type="GO" id="GO:0000272">
    <property type="term" value="P:polysaccharide catabolic process"/>
    <property type="evidence" value="ECO:0007669"/>
    <property type="project" value="UniProtKB-KW"/>
</dbReference>
<protein>
    <recommendedName>
        <fullName evidence="3">chitinase</fullName>
        <ecNumber evidence="3">3.2.1.14</ecNumber>
    </recommendedName>
</protein>
<evidence type="ECO:0000256" key="11">
    <source>
        <dbReference type="PROSITE-ProRule" id="PRU00261"/>
    </source>
</evidence>
<evidence type="ECO:0000256" key="1">
    <source>
        <dbReference type="ARBA" id="ARBA00000822"/>
    </source>
</evidence>
<dbReference type="InterPro" id="IPR017853">
    <property type="entry name" value="GH"/>
</dbReference>
<evidence type="ECO:0000256" key="9">
    <source>
        <dbReference type="ARBA" id="ARBA00023295"/>
    </source>
</evidence>
<dbReference type="PANTHER" id="PTHR11177">
    <property type="entry name" value="CHITINASE"/>
    <property type="match status" value="1"/>
</dbReference>
<evidence type="ECO:0000256" key="3">
    <source>
        <dbReference type="ARBA" id="ARBA00012729"/>
    </source>
</evidence>
<dbReference type="EMBL" id="MDDG01000006">
    <property type="protein sequence ID" value="OQE40290.1"/>
    <property type="molecule type" value="Genomic_DNA"/>
</dbReference>
<sequence length="1768" mass="197769">MLQQRSFTTFFPFLILLLSFSLLVLAQQDAVCDSETPCKVGCCSKSGSCGFGPDWCSDENCISNCKAVAECGKYGDDKKCPLNVCCSRWGFCGTTEEFCLKTDDEEKSCQSNCGQPDREKCSNQRWKQRRIAYYETWADNRTCDPFRPENIPVKALTHLNIAFGGIKDSRVTISSTDMISRIVKLKRRNRSLQVFIAVGGWAFSDPGPTRTAWSDMASSKENRAKFISSLMDLLETFDLDGVDLDWEYPVADDRGGKNADYKNYVSLLQEMRASFTKRNEIWGISMAIPASYWYLQHFDVAALAKEVSWFNLMSYDMRGKWDQYNEWTGPYVFGHTNITEIEQGVDLLRRNNVNLYKVSLGMGFYGRTFTLDDPKCSEPGCVFADAGVRGECSGEEGILTFKEIMARKHRLNEQHEYFDEKTGVKYMVYDETQWITYDDAESFKVKRKMLDDECFGGVMIWAIDQDTPDFQALAGLLGDEFVSDALLEGGELSDDEKEDLVNEMGGLTGDACYVPTGCFGAEPTIEGNPSCRSGDVTVGMVHAPGESLQNLYGAMSHNVQTCAKGTWKRICCPAKTPAINCRWVGRPDTGSKCTGGKGESTCGTGQYELLTDRYADELGETKCSSGSVSFCCDQAPEMQDCHWSPCTVFGTCSTGYAQPIATRGDYCEEGSFQNFCCKIDSKLNNCDWVPAVEKFTSGNGDGPNLITLPTGQECSKRFCPSTQFTASKAKLPNRSAGKRGPCDWAYPGLQHRLCCDPDPDRDLPFDLKKIFPDPIGEDVAYRYTDNYGNNNRDPHGPDETDVGDDPYGFIVLDGDEDALQGEFPSDFEFTHAEDGTGKPIKKRETLSRDDPNLMDWVFEHEESHHLVYCRKGREKNCQRVFQGGAYDTIIGLPAHIGSGPYARIVSMEPVKQSSLSEFHKTKRSMDSHDSTVYNLTIDYRFELISRADSRVNLRIDYTNLVPYWDEMTGEESEAGSKSKRELRREKRWWGTYSEWLKKLNTVRASDEGKLPLSIHKKMLLYSRRAQCARKGLTLKAGLDVTLDAKFDMNARWAYYAQGTIVPLNIDTVYTYFELHPEVQAILEIDGSAEMIYRSPRIRIIDTLSYPGLAIKGIAAVGPTLDLYGQMEAGATIAGKLKAGAKMTFPKYEMYFPQSDEAKDYQKFPTPDEKDTKRVSGTDMVPILDASVEASVHIDLMVTPEVNLGIKVNAPMVKGGPVLDAQIVGFVNNTLRFQVDAGASGGIDNPPAASYDVYVKYFYNFGYGGRAIFKWLGEYALKPKTLWSGKGKEKILWEHHGSTSNTKRNTLEPDLLGAERFIPIYNATEFLDDEWDTPTGLLAPRSLHKRKTPEEVAAFGLNKGFFTCNDGGQCKNGGCDGDSCEWKPKPSSLARRADDDDGDPMDVDSSQSCISSIPAVMYNCKYFPDHRVRDRDIPGICHNVLQFFTDEGLGTGPFTATFHMSRKGSPDTNRKWVCGEKSKHKYKYIDENGAEQERDKTWKDECVDNSRVLSKLTGTAIGVNGNNNWLSCDEFPWNAMEEGGNPNKNSRMCVPGWQQNMQGWFNGILNSMSQEVTWTDADDETRTASKSWGIDWASHGVLGLGSRVDRNAAWNYGRVHEKKFTYHLFNSDSDTTVTGSTYEVFNHNLAQGGDKSDMAEVIGAVNTLGNKKYSIAKNALCRAAGTHQHPFWNSAGGLYVRTVECTVIFDNTAAVAKIKRGEKPTQEELFNIKSIEIAENEPVHEIFIPLDDAEPTLSPRSIGKHRRHRAHHA</sequence>
<dbReference type="SUPFAM" id="SSF54556">
    <property type="entry name" value="Chitinase insertion domain"/>
    <property type="match status" value="1"/>
</dbReference>
<comment type="caution">
    <text evidence="17">The sequence shown here is derived from an EMBL/GenBank/DDBJ whole genome shotgun (WGS) entry which is preliminary data.</text>
</comment>